<protein>
    <submittedName>
        <fullName evidence="3">CPBP family intramembrane metalloprotease</fullName>
    </submittedName>
</protein>
<keyword evidence="4" id="KW-1185">Reference proteome</keyword>
<dbReference type="Pfam" id="PF02517">
    <property type="entry name" value="Rce1-like"/>
    <property type="match status" value="1"/>
</dbReference>
<reference evidence="3 4" key="1">
    <citation type="submission" date="2020-10" db="EMBL/GenBank/DDBJ databases">
        <title>Phylogeny of dyella-like bacteria.</title>
        <authorList>
            <person name="Fu J."/>
        </authorList>
    </citation>
    <scope>NUCLEOTIDE SEQUENCE [LARGE SCALE GENOMIC DNA]</scope>
    <source>
        <strain evidence="3 4">BB4</strain>
    </source>
</reference>
<keyword evidence="3" id="KW-0378">Hydrolase</keyword>
<keyword evidence="1" id="KW-0472">Membrane</keyword>
<proteinExistence type="predicted"/>
<feature type="transmembrane region" description="Helical" evidence="1">
    <location>
        <begin position="398"/>
        <end position="417"/>
    </location>
</feature>
<keyword evidence="3" id="KW-0482">Metalloprotease</keyword>
<feature type="domain" description="CAAX prenyl protease 2/Lysostaphin resistance protein A-like" evidence="2">
    <location>
        <begin position="409"/>
        <end position="480"/>
    </location>
</feature>
<evidence type="ECO:0000313" key="4">
    <source>
        <dbReference type="Proteomes" id="UP001620408"/>
    </source>
</evidence>
<feature type="transmembrane region" description="Helical" evidence="1">
    <location>
        <begin position="281"/>
        <end position="301"/>
    </location>
</feature>
<keyword evidence="1" id="KW-0812">Transmembrane</keyword>
<sequence length="503" mass="55377">MRPAATAIGFALAVALLMLALHTLSTRVTQAHLQHEAERRLHALQNREPLWYWSLRRPRNLVAGHPFGAATAAHDGGQLLVTSHDGSPFDLGLPVMQPIDLAHWPLLRLRMESSTDGTLDLVVQADAQSPTCIAASATALHQGVAERTVDLRSLVWRSADGRACAPLGVLRHMLRLRPRLPAGASLHLREVALLTDQPASAVDTDAAIVLPSDKWLAGQRIDQLRQSGYQSPAPLFQLSAVAPAETWLALRDQLHGYWPAALLIPSGARLVASAHEPMPAWLGWLACGAYVLLLTGCSIWPPPAKARPWLEIAITMVGPLWLMAGLQWGLHLSIPGLVAFGAALLYAAWIEWHQRPHAWHWLSRDWRDWVMPLALLPVALGLIAWLGHCLNPPDGRHALIYLGWAALQQWLMLAVVMRRLESLRWPRPAIWLATAALFALLHTPNGVLMQLCFLAELWWAWCFMRSRALLPIALAHAGCALLVESGLAGGLLRSLEVSARFFL</sequence>
<feature type="transmembrane region" description="Helical" evidence="1">
    <location>
        <begin position="369"/>
        <end position="386"/>
    </location>
</feature>
<feature type="transmembrane region" description="Helical" evidence="1">
    <location>
        <begin position="332"/>
        <end position="349"/>
    </location>
</feature>
<dbReference type="GO" id="GO:0008237">
    <property type="term" value="F:metallopeptidase activity"/>
    <property type="evidence" value="ECO:0007669"/>
    <property type="project" value="UniProtKB-KW"/>
</dbReference>
<dbReference type="Proteomes" id="UP001620408">
    <property type="component" value="Unassembled WGS sequence"/>
</dbReference>
<evidence type="ECO:0000256" key="1">
    <source>
        <dbReference type="SAM" id="Phobius"/>
    </source>
</evidence>
<dbReference type="InterPro" id="IPR003675">
    <property type="entry name" value="Rce1/LyrA-like_dom"/>
</dbReference>
<feature type="transmembrane region" description="Helical" evidence="1">
    <location>
        <begin position="468"/>
        <end position="492"/>
    </location>
</feature>
<accession>A0ABW8KAL5</accession>
<keyword evidence="3" id="KW-0645">Protease</keyword>
<comment type="caution">
    <text evidence="3">The sequence shown here is derived from an EMBL/GenBank/DDBJ whole genome shotgun (WGS) entry which is preliminary data.</text>
</comment>
<dbReference type="EMBL" id="JADIKD010000012">
    <property type="protein sequence ID" value="MFK2918738.1"/>
    <property type="molecule type" value="Genomic_DNA"/>
</dbReference>
<gene>
    <name evidence="3" type="ORF">ISS97_15815</name>
</gene>
<name>A0ABW8KAL5_9GAMM</name>
<evidence type="ECO:0000259" key="2">
    <source>
        <dbReference type="Pfam" id="PF02517"/>
    </source>
</evidence>
<organism evidence="3 4">
    <name type="scientific">Dyella koreensis</name>
    <dbReference type="NCBI Taxonomy" id="311235"/>
    <lineage>
        <taxon>Bacteria</taxon>
        <taxon>Pseudomonadati</taxon>
        <taxon>Pseudomonadota</taxon>
        <taxon>Gammaproteobacteria</taxon>
        <taxon>Lysobacterales</taxon>
        <taxon>Rhodanobacteraceae</taxon>
        <taxon>Dyella</taxon>
    </lineage>
</organism>
<evidence type="ECO:0000313" key="3">
    <source>
        <dbReference type="EMBL" id="MFK2918738.1"/>
    </source>
</evidence>
<dbReference type="RefSeq" id="WP_379983649.1">
    <property type="nucleotide sequence ID" value="NZ_JADIKD010000012.1"/>
</dbReference>
<keyword evidence="1" id="KW-1133">Transmembrane helix</keyword>